<dbReference type="InterPro" id="IPR003653">
    <property type="entry name" value="Peptidase_C48_C"/>
</dbReference>
<dbReference type="GO" id="GO:0008234">
    <property type="term" value="F:cysteine-type peptidase activity"/>
    <property type="evidence" value="ECO:0007669"/>
    <property type="project" value="InterPro"/>
</dbReference>
<evidence type="ECO:0000256" key="1">
    <source>
        <dbReference type="ARBA" id="ARBA00022670"/>
    </source>
</evidence>
<dbReference type="Proteomes" id="UP001295469">
    <property type="component" value="Chromosome C08"/>
</dbReference>
<organism evidence="4">
    <name type="scientific">Brassica napus</name>
    <name type="common">Rape</name>
    <dbReference type="NCBI Taxonomy" id="3708"/>
    <lineage>
        <taxon>Eukaryota</taxon>
        <taxon>Viridiplantae</taxon>
        <taxon>Streptophyta</taxon>
        <taxon>Embryophyta</taxon>
        <taxon>Tracheophyta</taxon>
        <taxon>Spermatophyta</taxon>
        <taxon>Magnoliopsida</taxon>
        <taxon>eudicotyledons</taxon>
        <taxon>Gunneridae</taxon>
        <taxon>Pentapetalae</taxon>
        <taxon>rosids</taxon>
        <taxon>malvids</taxon>
        <taxon>Brassicales</taxon>
        <taxon>Brassicaceae</taxon>
        <taxon>Brassiceae</taxon>
        <taxon>Brassica</taxon>
    </lineage>
</organism>
<feature type="domain" description="Ubiquitin-like protease family profile" evidence="3">
    <location>
        <begin position="43"/>
        <end position="99"/>
    </location>
</feature>
<name>A0A816U6H8_BRANA</name>
<keyword evidence="2" id="KW-0378">Hydrolase</keyword>
<dbReference type="AlphaFoldDB" id="A0A816U6H8"/>
<accession>A0A816U6H8</accession>
<evidence type="ECO:0000256" key="2">
    <source>
        <dbReference type="ARBA" id="ARBA00022801"/>
    </source>
</evidence>
<keyword evidence="1" id="KW-0645">Protease</keyword>
<gene>
    <name evidence="4" type="ORF">DARMORV10_C08P22120.1</name>
</gene>
<evidence type="ECO:0000313" key="4">
    <source>
        <dbReference type="EMBL" id="CAF2110096.1"/>
    </source>
</evidence>
<proteinExistence type="predicted"/>
<protein>
    <submittedName>
        <fullName evidence="4">(rape) hypothetical protein</fullName>
    </submittedName>
</protein>
<dbReference type="GO" id="GO:0006508">
    <property type="term" value="P:proteolysis"/>
    <property type="evidence" value="ECO:0007669"/>
    <property type="project" value="UniProtKB-KW"/>
</dbReference>
<evidence type="ECO:0000259" key="3">
    <source>
        <dbReference type="Pfam" id="PF02902"/>
    </source>
</evidence>
<reference evidence="4" key="1">
    <citation type="submission" date="2021-01" db="EMBL/GenBank/DDBJ databases">
        <authorList>
            <consortium name="Genoscope - CEA"/>
            <person name="William W."/>
        </authorList>
    </citation>
    <scope>NUCLEOTIDE SEQUENCE</scope>
</reference>
<sequence>MTACIANRLFVLSDKLASEFVINVGCLSLDSRELTAIVHRSSHLSATVVDVLIHHTRSLFLSYSEQSQSRSSVFMDTMFVALLAKTFPKFSMSSKKESF</sequence>
<dbReference type="Pfam" id="PF02902">
    <property type="entry name" value="Peptidase_C48"/>
    <property type="match status" value="1"/>
</dbReference>
<dbReference type="EMBL" id="HG994372">
    <property type="protein sequence ID" value="CAF2110096.1"/>
    <property type="molecule type" value="Genomic_DNA"/>
</dbReference>